<protein>
    <submittedName>
        <fullName evidence="2">Alpha/beta fold hydrolase</fullName>
    </submittedName>
</protein>
<gene>
    <name evidence="2" type="ORF">EUV02_00120</name>
</gene>
<dbReference type="InterPro" id="IPR000073">
    <property type="entry name" value="AB_hydrolase_1"/>
</dbReference>
<dbReference type="Proteomes" id="UP000297737">
    <property type="component" value="Unassembled WGS sequence"/>
</dbReference>
<dbReference type="GO" id="GO:0016787">
    <property type="term" value="F:hydrolase activity"/>
    <property type="evidence" value="ECO:0007669"/>
    <property type="project" value="UniProtKB-KW"/>
</dbReference>
<name>A0A4Y9ERG9_9SPHN</name>
<dbReference type="AlphaFoldDB" id="A0A4Y9ERG9"/>
<dbReference type="InterPro" id="IPR050266">
    <property type="entry name" value="AB_hydrolase_sf"/>
</dbReference>
<evidence type="ECO:0000313" key="2">
    <source>
        <dbReference type="EMBL" id="TFU05498.1"/>
    </source>
</evidence>
<dbReference type="Gene3D" id="3.40.50.1820">
    <property type="entry name" value="alpha/beta hydrolase"/>
    <property type="match status" value="1"/>
</dbReference>
<keyword evidence="3" id="KW-1185">Reference proteome</keyword>
<evidence type="ECO:0000313" key="3">
    <source>
        <dbReference type="Proteomes" id="UP000297737"/>
    </source>
</evidence>
<dbReference type="InterPro" id="IPR029058">
    <property type="entry name" value="AB_hydrolase_fold"/>
</dbReference>
<feature type="domain" description="AB hydrolase-1" evidence="1">
    <location>
        <begin position="20"/>
        <end position="242"/>
    </location>
</feature>
<dbReference type="SUPFAM" id="SSF53474">
    <property type="entry name" value="alpha/beta-Hydrolases"/>
    <property type="match status" value="1"/>
</dbReference>
<dbReference type="PANTHER" id="PTHR43798">
    <property type="entry name" value="MONOACYLGLYCEROL LIPASE"/>
    <property type="match status" value="1"/>
</dbReference>
<dbReference type="OrthoDB" id="9796770at2"/>
<dbReference type="Pfam" id="PF00561">
    <property type="entry name" value="Abhydrolase_1"/>
    <property type="match status" value="1"/>
</dbReference>
<dbReference type="EMBL" id="SIHO01000001">
    <property type="protein sequence ID" value="TFU05498.1"/>
    <property type="molecule type" value="Genomic_DNA"/>
</dbReference>
<accession>A0A4Y9ERG9</accession>
<organism evidence="2 3">
    <name type="scientific">Glacieibacterium arshaanense</name>
    <dbReference type="NCBI Taxonomy" id="2511025"/>
    <lineage>
        <taxon>Bacteria</taxon>
        <taxon>Pseudomonadati</taxon>
        <taxon>Pseudomonadota</taxon>
        <taxon>Alphaproteobacteria</taxon>
        <taxon>Sphingomonadales</taxon>
        <taxon>Sphingosinicellaceae</taxon>
        <taxon>Glacieibacterium</taxon>
    </lineage>
</organism>
<dbReference type="RefSeq" id="WP_135244223.1">
    <property type="nucleotide sequence ID" value="NZ_SIHO01000001.1"/>
</dbReference>
<reference evidence="2 3" key="1">
    <citation type="submission" date="2019-02" db="EMBL/GenBank/DDBJ databases">
        <title>Polymorphobacter sp. isolated from the lake at the Tibet of China.</title>
        <authorList>
            <person name="Li A."/>
        </authorList>
    </citation>
    <scope>NUCLEOTIDE SEQUENCE [LARGE SCALE GENOMIC DNA]</scope>
    <source>
        <strain evidence="2 3">DJ1R-1</strain>
    </source>
</reference>
<proteinExistence type="predicted"/>
<keyword evidence="2" id="KW-0378">Hydrolase</keyword>
<evidence type="ECO:0000259" key="1">
    <source>
        <dbReference type="Pfam" id="PF00561"/>
    </source>
</evidence>
<sequence length="261" mass="27834">MNFVIDGMHVDVHGDGQLPYLLLVHGFLSNRGQWRPNLAALSQVCTPVTIELLGHGRSGAPTDPATYQVDAYVARFEVLRERLETAAWFICGQSFGAGLTLRYALTHPARVTGQIFTNSVSALSPPMSQGPADQLAALDAGDVAALRAMPYYPRPSKRLPPVVWQEMVDDAALLQPSAIANALRATVPGLSVAADIGRTAVPTLLVNGMREDAFQPFRTLAATEIPGVEIADVDGGHSINLDRADAFDAAVAAFIVQHMPG</sequence>
<comment type="caution">
    <text evidence="2">The sequence shown here is derived from an EMBL/GenBank/DDBJ whole genome shotgun (WGS) entry which is preliminary data.</text>
</comment>